<dbReference type="EMBL" id="CP009933">
    <property type="protein sequence ID" value="AKA70127.1"/>
    <property type="molecule type" value="Genomic_DNA"/>
</dbReference>
<name>A0A0E3K1L8_CLOSL</name>
<dbReference type="RefSeq" id="WP_029160918.1">
    <property type="nucleotide sequence ID" value="NZ_CP009933.1"/>
</dbReference>
<reference evidence="1 2" key="1">
    <citation type="journal article" date="2015" name="J. Biotechnol.">
        <title>Complete genome sequence of a malodorant-producing acetogen, Clostridium scatologenes ATCC 25775(T).</title>
        <authorList>
            <person name="Zhu Z."/>
            <person name="Guo T."/>
            <person name="Zheng H."/>
            <person name="Song T."/>
            <person name="Ouyang P."/>
            <person name="Xie J."/>
        </authorList>
    </citation>
    <scope>NUCLEOTIDE SEQUENCE [LARGE SCALE GENOMIC DNA]</scope>
    <source>
        <strain evidence="1 2">ATCC 25775</strain>
    </source>
</reference>
<organism evidence="1 2">
    <name type="scientific">Clostridium scatologenes</name>
    <dbReference type="NCBI Taxonomy" id="1548"/>
    <lineage>
        <taxon>Bacteria</taxon>
        <taxon>Bacillati</taxon>
        <taxon>Bacillota</taxon>
        <taxon>Clostridia</taxon>
        <taxon>Eubacteriales</taxon>
        <taxon>Clostridiaceae</taxon>
        <taxon>Clostridium</taxon>
    </lineage>
</organism>
<gene>
    <name evidence="1" type="ORF">CSCA_3002</name>
</gene>
<sequence>MGSYGFKNFRDPVVYVLNQELRKRNLKNKLSIDNGDTEWNGELETYPIELVRDENNIVIKCLHGVGVAQWSEEFIRNEDGIVAKILMTYPDATTNTIQLIRDPLVHIIEEI</sequence>
<dbReference type="STRING" id="1548.CSCA_3002"/>
<dbReference type="AlphaFoldDB" id="A0A0E3K1L8"/>
<dbReference type="HOGENOM" id="CLU_2166650_0_0_9"/>
<dbReference type="Proteomes" id="UP000033115">
    <property type="component" value="Chromosome"/>
</dbReference>
<evidence type="ECO:0000313" key="2">
    <source>
        <dbReference type="Proteomes" id="UP000033115"/>
    </source>
</evidence>
<keyword evidence="2" id="KW-1185">Reference proteome</keyword>
<dbReference type="KEGG" id="csq:CSCA_3002"/>
<evidence type="ECO:0000313" key="1">
    <source>
        <dbReference type="EMBL" id="AKA70127.1"/>
    </source>
</evidence>
<protein>
    <submittedName>
        <fullName evidence="1">Uncharacterized protein</fullName>
    </submittedName>
</protein>
<accession>A0A0E3K1L8</accession>
<proteinExistence type="predicted"/>